<keyword evidence="2" id="KW-1185">Reference proteome</keyword>
<comment type="caution">
    <text evidence="1">The sequence shown here is derived from an EMBL/GenBank/DDBJ whole genome shotgun (WGS) entry which is preliminary data.</text>
</comment>
<accession>A0A934RH28</accession>
<evidence type="ECO:0000313" key="2">
    <source>
        <dbReference type="Proteomes" id="UP000658278"/>
    </source>
</evidence>
<evidence type="ECO:0000313" key="1">
    <source>
        <dbReference type="EMBL" id="MBK1829029.1"/>
    </source>
</evidence>
<gene>
    <name evidence="1" type="ORF">JIN81_18480</name>
</gene>
<dbReference type="Proteomes" id="UP000658278">
    <property type="component" value="Unassembled WGS sequence"/>
</dbReference>
<proteinExistence type="predicted"/>
<organism evidence="1 2">
    <name type="scientific">Haloferula rosea</name>
    <dbReference type="NCBI Taxonomy" id="490093"/>
    <lineage>
        <taxon>Bacteria</taxon>
        <taxon>Pseudomonadati</taxon>
        <taxon>Verrucomicrobiota</taxon>
        <taxon>Verrucomicrobiia</taxon>
        <taxon>Verrucomicrobiales</taxon>
        <taxon>Verrucomicrobiaceae</taxon>
        <taxon>Haloferula</taxon>
    </lineage>
</organism>
<dbReference type="AlphaFoldDB" id="A0A934RH28"/>
<protein>
    <submittedName>
        <fullName evidence="1">Uncharacterized protein</fullName>
    </submittedName>
</protein>
<dbReference type="EMBL" id="JAENII010000027">
    <property type="protein sequence ID" value="MBK1829029.1"/>
    <property type="molecule type" value="Genomic_DNA"/>
</dbReference>
<sequence length="206" mass="23105">MKALLILSLSLLCMQAEEAPKFNARFIVPGKLEYFPHMILDQVTEPERLRDLARELAGRQTADATAISITERPFKLSDTESKVISQAFTADEGPAKDAFKSMPLDGPHRAFGLMNVDGKFGAIILDYRGVVVITKVNWIGDGFLQPDRSWTRAVVSRELNTILNLASIRPAKKTPFQDWFNDDRYQKVADALNPEKDKQNRVPGSD</sequence>
<name>A0A934RH28_9BACT</name>
<reference evidence="1" key="1">
    <citation type="submission" date="2021-01" db="EMBL/GenBank/DDBJ databases">
        <title>Modified the classification status of verrucomicrobia.</title>
        <authorList>
            <person name="Feng X."/>
        </authorList>
    </citation>
    <scope>NUCLEOTIDE SEQUENCE</scope>
    <source>
        <strain evidence="1">KCTC 22201</strain>
    </source>
</reference>
<dbReference type="RefSeq" id="WP_234045551.1">
    <property type="nucleotide sequence ID" value="NZ_JAENII010000027.1"/>
</dbReference>